<name>A0ACB0IY62_TRIPR</name>
<reference evidence="1" key="1">
    <citation type="submission" date="2023-10" db="EMBL/GenBank/DDBJ databases">
        <authorList>
            <person name="Rodriguez Cubillos JULIANA M."/>
            <person name="De Vega J."/>
        </authorList>
    </citation>
    <scope>NUCLEOTIDE SEQUENCE</scope>
</reference>
<keyword evidence="2" id="KW-1185">Reference proteome</keyword>
<gene>
    <name evidence="1" type="ORF">MILVUS5_LOCUS7414</name>
</gene>
<sequence>MCSETSTPPRLSFSHNLSEFQLQNDVTCIEKLLLDSNSDFEFSTSNIFEFESSSADELFSNGIILPKKHTPFVKSNHTKLPPRPSASNVDKMKKEMDQKWILAQSGTDTIRELLDVSSNNEKKSHTNSFWGFSRSKSLNCETKKNLSFSSPLFNRSNSTGSAKKTSSNKQTSSTSAKSSSSSSSSSYSCSSSLNLYPMQKSNSGKSYGGSYGNGNWISPVLNVPTPCVSKGSANFFRFGSFLSVGKVKKSKK</sequence>
<protein>
    <submittedName>
        <fullName evidence="1">Uncharacterized protein</fullName>
    </submittedName>
</protein>
<proteinExistence type="predicted"/>
<evidence type="ECO:0000313" key="2">
    <source>
        <dbReference type="Proteomes" id="UP001177021"/>
    </source>
</evidence>
<accession>A0ACB0IY62</accession>
<comment type="caution">
    <text evidence="1">The sequence shown here is derived from an EMBL/GenBank/DDBJ whole genome shotgun (WGS) entry which is preliminary data.</text>
</comment>
<dbReference type="EMBL" id="CASHSV030000013">
    <property type="protein sequence ID" value="CAJ2637005.1"/>
    <property type="molecule type" value="Genomic_DNA"/>
</dbReference>
<dbReference type="Proteomes" id="UP001177021">
    <property type="component" value="Unassembled WGS sequence"/>
</dbReference>
<evidence type="ECO:0000313" key="1">
    <source>
        <dbReference type="EMBL" id="CAJ2637005.1"/>
    </source>
</evidence>
<organism evidence="1 2">
    <name type="scientific">Trifolium pratense</name>
    <name type="common">Red clover</name>
    <dbReference type="NCBI Taxonomy" id="57577"/>
    <lineage>
        <taxon>Eukaryota</taxon>
        <taxon>Viridiplantae</taxon>
        <taxon>Streptophyta</taxon>
        <taxon>Embryophyta</taxon>
        <taxon>Tracheophyta</taxon>
        <taxon>Spermatophyta</taxon>
        <taxon>Magnoliopsida</taxon>
        <taxon>eudicotyledons</taxon>
        <taxon>Gunneridae</taxon>
        <taxon>Pentapetalae</taxon>
        <taxon>rosids</taxon>
        <taxon>fabids</taxon>
        <taxon>Fabales</taxon>
        <taxon>Fabaceae</taxon>
        <taxon>Papilionoideae</taxon>
        <taxon>50 kb inversion clade</taxon>
        <taxon>NPAAA clade</taxon>
        <taxon>Hologalegina</taxon>
        <taxon>IRL clade</taxon>
        <taxon>Trifolieae</taxon>
        <taxon>Trifolium</taxon>
    </lineage>
</organism>